<dbReference type="GO" id="GO:0004519">
    <property type="term" value="F:endonuclease activity"/>
    <property type="evidence" value="ECO:0007669"/>
    <property type="project" value="UniProtKB-KW"/>
</dbReference>
<keyword evidence="4" id="KW-0255">Endonuclease</keyword>
<evidence type="ECO:0000256" key="2">
    <source>
        <dbReference type="ARBA" id="ARBA00022722"/>
    </source>
</evidence>
<evidence type="ECO:0000256" key="7">
    <source>
        <dbReference type="ARBA" id="ARBA00023180"/>
    </source>
</evidence>
<keyword evidence="2" id="KW-0540">Nuclease</keyword>
<keyword evidence="7" id="KW-0325">Glycoprotein</keyword>
<accession>A0A8H3HC69</accession>
<dbReference type="GO" id="GO:0003676">
    <property type="term" value="F:nucleic acid binding"/>
    <property type="evidence" value="ECO:0007669"/>
    <property type="project" value="InterPro"/>
</dbReference>
<dbReference type="InterPro" id="IPR003154">
    <property type="entry name" value="S1/P1nuclease"/>
</dbReference>
<evidence type="ECO:0000256" key="1">
    <source>
        <dbReference type="ARBA" id="ARBA00009547"/>
    </source>
</evidence>
<sequence length="184" mass="20855">MYCEKYLSPGSDQDIVLRFLTHFLGNIHQPLHMTGRDRRGGNYVPVQFNGKNTSPHFAWDDLLILERINLLTNYTDPLPISPDSAVPPPDLIRNSHIKSALNESNYDPLVRWIVLEGIYGWWATALEEWTTRPQFVVNNQQQVMQLESCPLNIQSTCLFAHTIGPGLATRCYAILFGVLTSKAS</sequence>
<dbReference type="Proteomes" id="UP000663831">
    <property type="component" value="Unassembled WGS sequence"/>
</dbReference>
<evidence type="ECO:0000256" key="6">
    <source>
        <dbReference type="ARBA" id="ARBA00023157"/>
    </source>
</evidence>
<dbReference type="GO" id="GO:0016788">
    <property type="term" value="F:hydrolase activity, acting on ester bonds"/>
    <property type="evidence" value="ECO:0007669"/>
    <property type="project" value="InterPro"/>
</dbReference>
<dbReference type="AlphaFoldDB" id="A0A8H3HC69"/>
<dbReference type="InterPro" id="IPR008947">
    <property type="entry name" value="PLipase_C/P1_nuclease_dom_sf"/>
</dbReference>
<evidence type="ECO:0000256" key="3">
    <source>
        <dbReference type="ARBA" id="ARBA00022723"/>
    </source>
</evidence>
<organism evidence="8 9">
    <name type="scientific">Rhizoctonia solani</name>
    <dbReference type="NCBI Taxonomy" id="456999"/>
    <lineage>
        <taxon>Eukaryota</taxon>
        <taxon>Fungi</taxon>
        <taxon>Dikarya</taxon>
        <taxon>Basidiomycota</taxon>
        <taxon>Agaricomycotina</taxon>
        <taxon>Agaricomycetes</taxon>
        <taxon>Cantharellales</taxon>
        <taxon>Ceratobasidiaceae</taxon>
        <taxon>Rhizoctonia</taxon>
    </lineage>
</organism>
<evidence type="ECO:0000313" key="8">
    <source>
        <dbReference type="EMBL" id="CAE6495759.1"/>
    </source>
</evidence>
<gene>
    <name evidence="8" type="ORF">RDB_LOCUS113626</name>
</gene>
<name>A0A8H3HC69_9AGAM</name>
<reference evidence="8" key="1">
    <citation type="submission" date="2021-01" db="EMBL/GenBank/DDBJ databases">
        <authorList>
            <person name="Kaushik A."/>
        </authorList>
    </citation>
    <scope>NUCLEOTIDE SEQUENCE</scope>
    <source>
        <strain evidence="8">AG3-1AP</strain>
    </source>
</reference>
<protein>
    <submittedName>
        <fullName evidence="8">Uncharacterized protein</fullName>
    </submittedName>
</protein>
<comment type="caution">
    <text evidence="8">The sequence shown here is derived from an EMBL/GenBank/DDBJ whole genome shotgun (WGS) entry which is preliminary data.</text>
</comment>
<dbReference type="PANTHER" id="PTHR33146">
    <property type="entry name" value="ENDONUCLEASE 4"/>
    <property type="match status" value="1"/>
</dbReference>
<comment type="similarity">
    <text evidence="1">Belongs to the nuclease type I family.</text>
</comment>
<keyword evidence="6" id="KW-1015">Disulfide bond</keyword>
<keyword evidence="5" id="KW-0378">Hydrolase</keyword>
<proteinExistence type="inferred from homology"/>
<keyword evidence="3" id="KW-0479">Metal-binding</keyword>
<dbReference type="EMBL" id="CAJMWV010004251">
    <property type="protein sequence ID" value="CAE6495759.1"/>
    <property type="molecule type" value="Genomic_DNA"/>
</dbReference>
<evidence type="ECO:0000256" key="5">
    <source>
        <dbReference type="ARBA" id="ARBA00022801"/>
    </source>
</evidence>
<dbReference type="SUPFAM" id="SSF48537">
    <property type="entry name" value="Phospholipase C/P1 nuclease"/>
    <property type="match status" value="1"/>
</dbReference>
<dbReference type="Gene3D" id="1.10.575.10">
    <property type="entry name" value="P1 Nuclease"/>
    <property type="match status" value="1"/>
</dbReference>
<evidence type="ECO:0000256" key="4">
    <source>
        <dbReference type="ARBA" id="ARBA00022759"/>
    </source>
</evidence>
<dbReference type="GO" id="GO:0046872">
    <property type="term" value="F:metal ion binding"/>
    <property type="evidence" value="ECO:0007669"/>
    <property type="project" value="UniProtKB-KW"/>
</dbReference>
<evidence type="ECO:0000313" key="9">
    <source>
        <dbReference type="Proteomes" id="UP000663831"/>
    </source>
</evidence>
<dbReference type="Pfam" id="PF02265">
    <property type="entry name" value="S1-P1_nuclease"/>
    <property type="match status" value="1"/>
</dbReference>
<dbReference type="GO" id="GO:0006308">
    <property type="term" value="P:DNA catabolic process"/>
    <property type="evidence" value="ECO:0007669"/>
    <property type="project" value="InterPro"/>
</dbReference>
<dbReference type="PANTHER" id="PTHR33146:SF29">
    <property type="entry name" value="S1_P1 NUCLEASE"/>
    <property type="match status" value="1"/>
</dbReference>